<protein>
    <submittedName>
        <fullName evidence="3">Capsule synthesis protein</fullName>
    </submittedName>
</protein>
<evidence type="ECO:0000313" key="3">
    <source>
        <dbReference type="EMBL" id="QBK84591.1"/>
    </source>
</evidence>
<dbReference type="InterPro" id="IPR029052">
    <property type="entry name" value="Metallo-depent_PP-like"/>
</dbReference>
<dbReference type="PANTHER" id="PTHR33393:SF11">
    <property type="entry name" value="POLYGLUTAMINE SYNTHESIS ACCESSORY PROTEIN RV0574C-RELATED"/>
    <property type="match status" value="1"/>
</dbReference>
<dbReference type="InterPro" id="IPR052169">
    <property type="entry name" value="CW_Biosynth-Accessory"/>
</dbReference>
<organism evidence="3">
    <name type="scientific">Pithovirus LCDPAC01</name>
    <dbReference type="NCBI Taxonomy" id="2506600"/>
    <lineage>
        <taxon>Viruses</taxon>
        <taxon>Pithoviruses</taxon>
    </lineage>
</organism>
<dbReference type="Pfam" id="PF09587">
    <property type="entry name" value="PGA_cap"/>
    <property type="match status" value="1"/>
</dbReference>
<sequence>MQPNYVDNISPSIKKFYRGLIDNGVDIVHGHSPHHVLQVEIYKEGVIMYSCGDFIDDYAINDRYRNDLGFIADITPNEVTIYPTRISNMTVNFAIGEDSEKVFHNVEVD</sequence>
<dbReference type="EMBL" id="MK500280">
    <property type="protein sequence ID" value="QBK84591.1"/>
    <property type="molecule type" value="Genomic_DNA"/>
</dbReference>
<evidence type="ECO:0000259" key="2">
    <source>
        <dbReference type="Pfam" id="PF09587"/>
    </source>
</evidence>
<evidence type="ECO:0000256" key="1">
    <source>
        <dbReference type="ARBA" id="ARBA00005662"/>
    </source>
</evidence>
<proteinExistence type="inferred from homology"/>
<gene>
    <name evidence="3" type="ORF">LCDPAC01_00720</name>
</gene>
<accession>A0A481YQ82</accession>
<comment type="similarity">
    <text evidence="1">Belongs to the CapA family.</text>
</comment>
<dbReference type="InterPro" id="IPR019079">
    <property type="entry name" value="Capsule_synth_CapA"/>
</dbReference>
<dbReference type="PANTHER" id="PTHR33393">
    <property type="entry name" value="POLYGLUTAMINE SYNTHESIS ACCESSORY PROTEIN RV0574C-RELATED"/>
    <property type="match status" value="1"/>
</dbReference>
<reference evidence="3" key="1">
    <citation type="journal article" date="2019" name="MBio">
        <title>Virus Genomes from Deep Sea Sediments Expand the Ocean Megavirome and Support Independent Origins of Viral Gigantism.</title>
        <authorList>
            <person name="Backstrom D."/>
            <person name="Yutin N."/>
            <person name="Jorgensen S.L."/>
            <person name="Dharamshi J."/>
            <person name="Homa F."/>
            <person name="Zaremba-Niedwiedzka K."/>
            <person name="Spang A."/>
            <person name="Wolf Y.I."/>
            <person name="Koonin E.V."/>
            <person name="Ettema T.J."/>
        </authorList>
    </citation>
    <scope>NUCLEOTIDE SEQUENCE</scope>
</reference>
<feature type="domain" description="Capsule synthesis protein CapA" evidence="2">
    <location>
        <begin position="3"/>
        <end position="58"/>
    </location>
</feature>
<dbReference type="SUPFAM" id="SSF56300">
    <property type="entry name" value="Metallo-dependent phosphatases"/>
    <property type="match status" value="1"/>
</dbReference>
<name>A0A481YQ82_9VIRU</name>